<keyword evidence="11" id="KW-0255">Endonuclease</keyword>
<keyword evidence="7" id="KW-0460">Magnesium</keyword>
<evidence type="ECO:0000256" key="8">
    <source>
        <dbReference type="ARBA" id="ARBA00023204"/>
    </source>
</evidence>
<comment type="cofactor">
    <cofactor evidence="1">
        <name>Mn(2+)</name>
        <dbReference type="ChEBI" id="CHEBI:29035"/>
    </cofactor>
</comment>
<keyword evidence="3" id="KW-0540">Nuclease</keyword>
<reference evidence="11" key="1">
    <citation type="journal article" date="2012" name="PLoS ONE">
        <title>Gene sets for utilization of primary and secondary nutrition supplies in the distal gut of endangered iberian lynx.</title>
        <authorList>
            <person name="Alcaide M."/>
            <person name="Messina E."/>
            <person name="Richter M."/>
            <person name="Bargiela R."/>
            <person name="Peplies J."/>
            <person name="Huws S.A."/>
            <person name="Newbold C.J."/>
            <person name="Golyshin P.N."/>
            <person name="Simon M.A."/>
            <person name="Lopez G."/>
            <person name="Yakimov M.M."/>
            <person name="Ferrer M."/>
        </authorList>
    </citation>
    <scope>NUCLEOTIDE SEQUENCE</scope>
</reference>
<comment type="caution">
    <text evidence="11">The sequence shown here is derived from an EMBL/GenBank/DDBJ whole genome shotgun (WGS) entry which is preliminary data.</text>
</comment>
<sequence length="365" mass="40650">MMSVGRMVGRLGLGINAGVVGLLWLCAYSPYVDPVASPVLSCVGLAFPVFAVLNLCFAVFWLVVRRRYVVLPLLGFAIAWGAVRSYASFTLFSSDIPEGAIKVLSYNTEAFSGRKSHTQEKANPVLAYLAESNADIICLQEYIVGGRLKKKDVDYALRKYRYRHFQRVGAGNGLGLYSRFPILKVYPLCYESMYNGSVAYELKVGSDTLLVVNNHLESNKLTEGDKEAYLDIVHDPSNQQKVKRGARRLGKKLAEASSIRSVQADSVAGFLRRHARKYMLVCGDFNDSPISYAHRVIGEGLKDAFVEAGNGLGISYNRNYFYFRIDHLLVSSALEPIHCVVDHTISASDHYPVWCYLKMKGDRAE</sequence>
<dbReference type="PANTHER" id="PTHR15822:SF4">
    <property type="entry name" value="TYROSYL-DNA PHOSPHODIESTERASE 2"/>
    <property type="match status" value="1"/>
</dbReference>
<dbReference type="GO" id="GO:0006281">
    <property type="term" value="P:DNA repair"/>
    <property type="evidence" value="ECO:0007669"/>
    <property type="project" value="UniProtKB-KW"/>
</dbReference>
<keyword evidence="9" id="KW-1133">Transmembrane helix</keyword>
<evidence type="ECO:0000256" key="2">
    <source>
        <dbReference type="ARBA" id="ARBA00001946"/>
    </source>
</evidence>
<evidence type="ECO:0000256" key="7">
    <source>
        <dbReference type="ARBA" id="ARBA00022842"/>
    </source>
</evidence>
<evidence type="ECO:0000313" key="11">
    <source>
        <dbReference type="EMBL" id="EJX11078.1"/>
    </source>
</evidence>
<keyword evidence="4" id="KW-0479">Metal-binding</keyword>
<protein>
    <submittedName>
        <fullName evidence="11">Endonuclease/exonuclease/phosphatase family protein</fullName>
    </submittedName>
</protein>
<feature type="transmembrane region" description="Helical" evidence="9">
    <location>
        <begin position="12"/>
        <end position="32"/>
    </location>
</feature>
<keyword evidence="5" id="KW-0227">DNA damage</keyword>
<evidence type="ECO:0000256" key="5">
    <source>
        <dbReference type="ARBA" id="ARBA00022763"/>
    </source>
</evidence>
<keyword evidence="6" id="KW-0378">Hydrolase</keyword>
<evidence type="ECO:0000259" key="10">
    <source>
        <dbReference type="Pfam" id="PF03372"/>
    </source>
</evidence>
<evidence type="ECO:0000256" key="6">
    <source>
        <dbReference type="ARBA" id="ARBA00022801"/>
    </source>
</evidence>
<dbReference type="GO" id="GO:0046872">
    <property type="term" value="F:metal ion binding"/>
    <property type="evidence" value="ECO:0007669"/>
    <property type="project" value="UniProtKB-KW"/>
</dbReference>
<dbReference type="AlphaFoldDB" id="J9H4R8"/>
<dbReference type="InterPro" id="IPR005135">
    <property type="entry name" value="Endo/exonuclease/phosphatase"/>
</dbReference>
<evidence type="ECO:0000256" key="3">
    <source>
        <dbReference type="ARBA" id="ARBA00022722"/>
    </source>
</evidence>
<accession>J9H4R8</accession>
<name>J9H4R8_9ZZZZ</name>
<proteinExistence type="predicted"/>
<dbReference type="InterPro" id="IPR036691">
    <property type="entry name" value="Endo/exonu/phosph_ase_sf"/>
</dbReference>
<dbReference type="CDD" id="cd09084">
    <property type="entry name" value="EEP-2"/>
    <property type="match status" value="1"/>
</dbReference>
<dbReference type="GO" id="GO:0004527">
    <property type="term" value="F:exonuclease activity"/>
    <property type="evidence" value="ECO:0007669"/>
    <property type="project" value="UniProtKB-KW"/>
</dbReference>
<keyword evidence="9" id="KW-0812">Transmembrane</keyword>
<dbReference type="Pfam" id="PF03372">
    <property type="entry name" value="Exo_endo_phos"/>
    <property type="match status" value="1"/>
</dbReference>
<keyword evidence="8" id="KW-0234">DNA repair</keyword>
<feature type="transmembrane region" description="Helical" evidence="9">
    <location>
        <begin position="38"/>
        <end position="62"/>
    </location>
</feature>
<dbReference type="GO" id="GO:0004519">
    <property type="term" value="F:endonuclease activity"/>
    <property type="evidence" value="ECO:0007669"/>
    <property type="project" value="UniProtKB-KW"/>
</dbReference>
<evidence type="ECO:0000256" key="9">
    <source>
        <dbReference type="SAM" id="Phobius"/>
    </source>
</evidence>
<organism evidence="11">
    <name type="scientific">gut metagenome</name>
    <dbReference type="NCBI Taxonomy" id="749906"/>
    <lineage>
        <taxon>unclassified sequences</taxon>
        <taxon>metagenomes</taxon>
        <taxon>organismal metagenomes</taxon>
    </lineage>
</organism>
<feature type="transmembrane region" description="Helical" evidence="9">
    <location>
        <begin position="69"/>
        <end position="87"/>
    </location>
</feature>
<dbReference type="EMBL" id="AMCI01000005">
    <property type="protein sequence ID" value="EJX11078.1"/>
    <property type="molecule type" value="Genomic_DNA"/>
</dbReference>
<dbReference type="Gene3D" id="3.60.10.10">
    <property type="entry name" value="Endonuclease/exonuclease/phosphatase"/>
    <property type="match status" value="1"/>
</dbReference>
<evidence type="ECO:0000256" key="4">
    <source>
        <dbReference type="ARBA" id="ARBA00022723"/>
    </source>
</evidence>
<dbReference type="SUPFAM" id="SSF56219">
    <property type="entry name" value="DNase I-like"/>
    <property type="match status" value="1"/>
</dbReference>
<dbReference type="PANTHER" id="PTHR15822">
    <property type="entry name" value="TRAF AND TNF RECEPTOR-ASSOCIATED PROTEIN"/>
    <property type="match status" value="1"/>
</dbReference>
<comment type="cofactor">
    <cofactor evidence="2">
        <name>Mg(2+)</name>
        <dbReference type="ChEBI" id="CHEBI:18420"/>
    </cofactor>
</comment>
<dbReference type="InterPro" id="IPR051547">
    <property type="entry name" value="TDP2-like"/>
</dbReference>
<feature type="domain" description="Endonuclease/exonuclease/phosphatase" evidence="10">
    <location>
        <begin position="104"/>
        <end position="350"/>
    </location>
</feature>
<keyword evidence="9" id="KW-0472">Membrane</keyword>
<keyword evidence="11" id="KW-0269">Exonuclease</keyword>
<gene>
    <name evidence="11" type="ORF">EVA_00195</name>
</gene>
<evidence type="ECO:0000256" key="1">
    <source>
        <dbReference type="ARBA" id="ARBA00001936"/>
    </source>
</evidence>